<dbReference type="InterPro" id="IPR036497">
    <property type="entry name" value="GLTP_sf"/>
</dbReference>
<dbReference type="AlphaFoldDB" id="A0A7S1SVI3"/>
<gene>
    <name evidence="2" type="ORF">TCHU04912_LOCUS12525</name>
</gene>
<accession>A0A7S1SVI3</accession>
<organism evidence="2">
    <name type="scientific">Tetraselmis chuii</name>
    <dbReference type="NCBI Taxonomy" id="63592"/>
    <lineage>
        <taxon>Eukaryota</taxon>
        <taxon>Viridiplantae</taxon>
        <taxon>Chlorophyta</taxon>
        <taxon>core chlorophytes</taxon>
        <taxon>Chlorodendrophyceae</taxon>
        <taxon>Chlorodendrales</taxon>
        <taxon>Chlorodendraceae</taxon>
        <taxon>Tetraselmis</taxon>
    </lineage>
</organism>
<sequence length="228" mass="24169">MADQGVAGAGAAKFLPRLIAAFEGIPLTEGEGEAEHPLIPTAAFAAACEPLLDAFQLMGSVFSWAQTDFEQKRHSVADAAAELPSLQSIVEKGRKDKTLAVKNSVGRNLHRLKCGVHFIVALLERLCSSSEVTMHEAAGEAYAKTLQPIHNWAVQAAVQASLLTCPSRQYFLQSINETDQSAAELALRFAKVADPVVAAVDALFADDIPPPSSSWTNIAGGGWGWGSS</sequence>
<dbReference type="PANTHER" id="PTHR10219">
    <property type="entry name" value="GLYCOLIPID TRANSFER PROTEIN-RELATED"/>
    <property type="match status" value="1"/>
</dbReference>
<dbReference type="PANTHER" id="PTHR10219:SF43">
    <property type="entry name" value="GLYCOLIPID TRANSFER PROTEIN DOMAIN-CONTAINING PROTEIN"/>
    <property type="match status" value="1"/>
</dbReference>
<evidence type="ECO:0000259" key="1">
    <source>
        <dbReference type="Pfam" id="PF08718"/>
    </source>
</evidence>
<proteinExistence type="predicted"/>
<reference evidence="2" key="1">
    <citation type="submission" date="2021-01" db="EMBL/GenBank/DDBJ databases">
        <authorList>
            <person name="Corre E."/>
            <person name="Pelletier E."/>
            <person name="Niang G."/>
            <person name="Scheremetjew M."/>
            <person name="Finn R."/>
            <person name="Kale V."/>
            <person name="Holt S."/>
            <person name="Cochrane G."/>
            <person name="Meng A."/>
            <person name="Brown T."/>
            <person name="Cohen L."/>
        </authorList>
    </citation>
    <scope>NUCLEOTIDE SEQUENCE</scope>
    <source>
        <strain evidence="2">PLY429</strain>
    </source>
</reference>
<dbReference type="Pfam" id="PF08718">
    <property type="entry name" value="GLTP"/>
    <property type="match status" value="1"/>
</dbReference>
<protein>
    <recommendedName>
        <fullName evidence="1">Glycolipid transfer protein domain-containing protein</fullName>
    </recommendedName>
</protein>
<dbReference type="GO" id="GO:0005829">
    <property type="term" value="C:cytosol"/>
    <property type="evidence" value="ECO:0007669"/>
    <property type="project" value="TreeGrafter"/>
</dbReference>
<dbReference type="GO" id="GO:0016020">
    <property type="term" value="C:membrane"/>
    <property type="evidence" value="ECO:0007669"/>
    <property type="project" value="TreeGrafter"/>
</dbReference>
<dbReference type="GO" id="GO:1902387">
    <property type="term" value="F:ceramide 1-phosphate binding"/>
    <property type="evidence" value="ECO:0007669"/>
    <property type="project" value="TreeGrafter"/>
</dbReference>
<dbReference type="InterPro" id="IPR014830">
    <property type="entry name" value="Glycolipid_transfer_prot_dom"/>
</dbReference>
<dbReference type="Gene3D" id="1.10.3520.10">
    <property type="entry name" value="Glycolipid transfer protein"/>
    <property type="match status" value="1"/>
</dbReference>
<evidence type="ECO:0000313" key="2">
    <source>
        <dbReference type="EMBL" id="CAD9210286.1"/>
    </source>
</evidence>
<name>A0A7S1SVI3_9CHLO</name>
<dbReference type="GO" id="GO:1902388">
    <property type="term" value="F:ceramide 1-phosphate transfer activity"/>
    <property type="evidence" value="ECO:0007669"/>
    <property type="project" value="TreeGrafter"/>
</dbReference>
<dbReference type="EMBL" id="HBGG01024069">
    <property type="protein sequence ID" value="CAD9210286.1"/>
    <property type="molecule type" value="Transcribed_RNA"/>
</dbReference>
<feature type="domain" description="Glycolipid transfer protein" evidence="1">
    <location>
        <begin position="39"/>
        <end position="177"/>
    </location>
</feature>
<dbReference type="SUPFAM" id="SSF110004">
    <property type="entry name" value="Glycolipid transfer protein, GLTP"/>
    <property type="match status" value="1"/>
</dbReference>